<evidence type="ECO:0000259" key="2">
    <source>
        <dbReference type="Pfam" id="PF00975"/>
    </source>
</evidence>
<gene>
    <name evidence="3" type="ORF">RGQ30_26310</name>
</gene>
<dbReference type="EMBL" id="AP028947">
    <property type="protein sequence ID" value="BET27130.1"/>
    <property type="molecule type" value="Genomic_DNA"/>
</dbReference>
<sequence>MFSDTRLLRLNRSDHTDLLVCFPHAGAGISAFRNWPTRFKNHVGVALVQLPGREDRIHEDFSSSLFELSKAIANELAASNVNRLFLFGHSMGASIAWAVAEQLWFIHRCRPVLIVSAQSPTPEKQLAEQTQYDLPGWYELLGEKFPAALKHPELRALFETTWAIDSQWMKRELVCFHPSVLPVDVHAMYGIRDGLIARTEVAQWRNLTSRHFGLVPMQGGHLYWLDQAEPLYTTIEQLIERYSNVTS</sequence>
<dbReference type="RefSeq" id="WP_130557762.1">
    <property type="nucleotide sequence ID" value="NZ_AP028947.1"/>
</dbReference>
<dbReference type="AlphaFoldDB" id="A0AA86MFF5"/>
<dbReference type="GO" id="GO:0016787">
    <property type="term" value="F:hydrolase activity"/>
    <property type="evidence" value="ECO:0007669"/>
    <property type="project" value="UniProtKB-KW"/>
</dbReference>
<evidence type="ECO:0000313" key="3">
    <source>
        <dbReference type="EMBL" id="BET27130.1"/>
    </source>
</evidence>
<evidence type="ECO:0000256" key="1">
    <source>
        <dbReference type="ARBA" id="ARBA00007169"/>
    </source>
</evidence>
<feature type="domain" description="Thioesterase" evidence="2">
    <location>
        <begin position="19"/>
        <end position="237"/>
    </location>
</feature>
<protein>
    <submittedName>
        <fullName evidence="3">Alpha/beta fold hydrolase</fullName>
    </submittedName>
</protein>
<dbReference type="Proteomes" id="UP001329151">
    <property type="component" value="Chromosome"/>
</dbReference>
<comment type="similarity">
    <text evidence="1">Belongs to the thioesterase family.</text>
</comment>
<dbReference type="SUPFAM" id="SSF53474">
    <property type="entry name" value="alpha/beta-Hydrolases"/>
    <property type="match status" value="1"/>
</dbReference>
<dbReference type="Pfam" id="PF00975">
    <property type="entry name" value="Thioesterase"/>
    <property type="match status" value="1"/>
</dbReference>
<dbReference type="KEGG" id="lto:RGQ30_26310"/>
<dbReference type="InterPro" id="IPR001031">
    <property type="entry name" value="Thioesterase"/>
</dbReference>
<dbReference type="Gene3D" id="3.40.50.1820">
    <property type="entry name" value="alpha/beta hydrolase"/>
    <property type="match status" value="1"/>
</dbReference>
<dbReference type="PANTHER" id="PTHR11487">
    <property type="entry name" value="THIOESTERASE"/>
    <property type="match status" value="1"/>
</dbReference>
<dbReference type="InterPro" id="IPR012223">
    <property type="entry name" value="TEII"/>
</dbReference>
<accession>A0AA86MFF5</accession>
<proteinExistence type="inferred from homology"/>
<reference evidence="3 4" key="1">
    <citation type="submission" date="2023-10" db="EMBL/GenBank/DDBJ databases">
        <title>Complete Genome Sequence of Limnobacter thiooxidans CS-K2T, Isolated from freshwater lake sediments in Bavaria, Germany.</title>
        <authorList>
            <person name="Naruki M."/>
            <person name="Watanabe A."/>
            <person name="Warashina T."/>
            <person name="Morita T."/>
            <person name="Arakawa K."/>
        </authorList>
    </citation>
    <scope>NUCLEOTIDE SEQUENCE [LARGE SCALE GENOMIC DNA]</scope>
    <source>
        <strain evidence="3 4">CS-K2</strain>
    </source>
</reference>
<organism evidence="3 4">
    <name type="scientific">Limnobacter thiooxidans</name>
    <dbReference type="NCBI Taxonomy" id="131080"/>
    <lineage>
        <taxon>Bacteria</taxon>
        <taxon>Pseudomonadati</taxon>
        <taxon>Pseudomonadota</taxon>
        <taxon>Betaproteobacteria</taxon>
        <taxon>Burkholderiales</taxon>
        <taxon>Burkholderiaceae</taxon>
        <taxon>Limnobacter</taxon>
    </lineage>
</organism>
<dbReference type="GO" id="GO:0008610">
    <property type="term" value="P:lipid biosynthetic process"/>
    <property type="evidence" value="ECO:0007669"/>
    <property type="project" value="TreeGrafter"/>
</dbReference>
<evidence type="ECO:0000313" key="4">
    <source>
        <dbReference type="Proteomes" id="UP001329151"/>
    </source>
</evidence>
<dbReference type="PANTHER" id="PTHR11487:SF0">
    <property type="entry name" value="S-ACYL FATTY ACID SYNTHASE THIOESTERASE, MEDIUM CHAIN"/>
    <property type="match status" value="1"/>
</dbReference>
<keyword evidence="3" id="KW-0378">Hydrolase</keyword>
<name>A0AA86MFF5_9BURK</name>
<dbReference type="InterPro" id="IPR029058">
    <property type="entry name" value="AB_hydrolase_fold"/>
</dbReference>
<keyword evidence="4" id="KW-1185">Reference proteome</keyword>